<evidence type="ECO:0000256" key="6">
    <source>
        <dbReference type="SAM" id="MobiDB-lite"/>
    </source>
</evidence>
<dbReference type="EMBL" id="JAAGNN010000027">
    <property type="protein sequence ID" value="KAF4071671.1"/>
    <property type="molecule type" value="Genomic_DNA"/>
</dbReference>
<dbReference type="Proteomes" id="UP000593565">
    <property type="component" value="Unassembled WGS sequence"/>
</dbReference>
<accession>A0A7J5ZP17</accession>
<gene>
    <name evidence="8" type="ORF">AMELA_G00275960</name>
</gene>
<dbReference type="SMART" id="SM00980">
    <property type="entry name" value="THAP"/>
    <property type="match status" value="1"/>
</dbReference>
<feature type="compositionally biased region" description="Basic and acidic residues" evidence="6">
    <location>
        <begin position="108"/>
        <end position="120"/>
    </location>
</feature>
<keyword evidence="3" id="KW-0862">Zinc</keyword>
<feature type="domain" description="THAP-type" evidence="7">
    <location>
        <begin position="1"/>
        <end position="70"/>
    </location>
</feature>
<evidence type="ECO:0000256" key="2">
    <source>
        <dbReference type="ARBA" id="ARBA00022771"/>
    </source>
</evidence>
<dbReference type="Pfam" id="PF05485">
    <property type="entry name" value="THAP"/>
    <property type="match status" value="1"/>
</dbReference>
<feature type="region of interest" description="Disordered" evidence="6">
    <location>
        <begin position="97"/>
        <end position="153"/>
    </location>
</feature>
<keyword evidence="4 5" id="KW-0238">DNA-binding</keyword>
<reference evidence="8 9" key="1">
    <citation type="submission" date="2020-02" db="EMBL/GenBank/DDBJ databases">
        <title>A chromosome-scale genome assembly of the black bullhead catfish (Ameiurus melas).</title>
        <authorList>
            <person name="Wen M."/>
            <person name="Zham M."/>
            <person name="Cabau C."/>
            <person name="Klopp C."/>
            <person name="Donnadieu C."/>
            <person name="Roques C."/>
            <person name="Bouchez O."/>
            <person name="Lampietro C."/>
            <person name="Jouanno E."/>
            <person name="Herpin A."/>
            <person name="Louis A."/>
            <person name="Berthelot C."/>
            <person name="Parey E."/>
            <person name="Roest-Crollius H."/>
            <person name="Braasch I."/>
            <person name="Postlethwait J."/>
            <person name="Robinson-Rechavi M."/>
            <person name="Echchiki A."/>
            <person name="Begum T."/>
            <person name="Montfort J."/>
            <person name="Schartl M."/>
            <person name="Bobe J."/>
            <person name="Guiguen Y."/>
        </authorList>
    </citation>
    <scope>NUCLEOTIDE SEQUENCE [LARGE SCALE GENOMIC DNA]</scope>
    <source>
        <strain evidence="8">M_S1</strain>
        <tissue evidence="8">Blood</tissue>
    </source>
</reference>
<keyword evidence="2 5" id="KW-0863">Zinc-finger</keyword>
<dbReference type="InterPro" id="IPR038441">
    <property type="entry name" value="THAP_Znf_sf"/>
</dbReference>
<organism evidence="8 9">
    <name type="scientific">Ameiurus melas</name>
    <name type="common">Black bullhead</name>
    <name type="synonym">Silurus melas</name>
    <dbReference type="NCBI Taxonomy" id="219545"/>
    <lineage>
        <taxon>Eukaryota</taxon>
        <taxon>Metazoa</taxon>
        <taxon>Chordata</taxon>
        <taxon>Craniata</taxon>
        <taxon>Vertebrata</taxon>
        <taxon>Euteleostomi</taxon>
        <taxon>Actinopterygii</taxon>
        <taxon>Neopterygii</taxon>
        <taxon>Teleostei</taxon>
        <taxon>Ostariophysi</taxon>
        <taxon>Siluriformes</taxon>
        <taxon>Ictaluridae</taxon>
        <taxon>Ameiurus</taxon>
    </lineage>
</organism>
<evidence type="ECO:0000256" key="1">
    <source>
        <dbReference type="ARBA" id="ARBA00022723"/>
    </source>
</evidence>
<proteinExistence type="predicted"/>
<evidence type="ECO:0000259" key="7">
    <source>
        <dbReference type="PROSITE" id="PS50950"/>
    </source>
</evidence>
<evidence type="ECO:0000256" key="4">
    <source>
        <dbReference type="ARBA" id="ARBA00023125"/>
    </source>
</evidence>
<dbReference type="GO" id="GO:0003677">
    <property type="term" value="F:DNA binding"/>
    <property type="evidence" value="ECO:0007669"/>
    <property type="project" value="UniProtKB-UniRule"/>
</dbReference>
<dbReference type="PROSITE" id="PS50950">
    <property type="entry name" value="ZF_THAP"/>
    <property type="match status" value="1"/>
</dbReference>
<evidence type="ECO:0000256" key="5">
    <source>
        <dbReference type="PROSITE-ProRule" id="PRU00309"/>
    </source>
</evidence>
<sequence length="153" mass="16989">MVQCFVAECDHSYSKNQCSFFRLPSNIRTRRKWEQLCGRPLDCSNENSRICSCHFVGGMKSAAPSVFTWSEQKLSCFTASHADLKEEPLEKDIVSEAPGSAASLRPAGGEEKITHFKQEEAETEISPFRTSPSPAGHQRKSDPNVSESVCECV</sequence>
<evidence type="ECO:0000256" key="3">
    <source>
        <dbReference type="ARBA" id="ARBA00022833"/>
    </source>
</evidence>
<dbReference type="InterPro" id="IPR006612">
    <property type="entry name" value="THAP_Znf"/>
</dbReference>
<dbReference type="GO" id="GO:0008270">
    <property type="term" value="F:zinc ion binding"/>
    <property type="evidence" value="ECO:0007669"/>
    <property type="project" value="UniProtKB-KW"/>
</dbReference>
<keyword evidence="9" id="KW-1185">Reference proteome</keyword>
<evidence type="ECO:0000313" key="8">
    <source>
        <dbReference type="EMBL" id="KAF4071671.1"/>
    </source>
</evidence>
<comment type="caution">
    <text evidence="8">The sequence shown here is derived from an EMBL/GenBank/DDBJ whole genome shotgun (WGS) entry which is preliminary data.</text>
</comment>
<evidence type="ECO:0000313" key="9">
    <source>
        <dbReference type="Proteomes" id="UP000593565"/>
    </source>
</evidence>
<dbReference type="Gene3D" id="6.20.210.20">
    <property type="entry name" value="THAP domain"/>
    <property type="match status" value="1"/>
</dbReference>
<protein>
    <recommendedName>
        <fullName evidence="7">THAP-type domain-containing protein</fullName>
    </recommendedName>
</protein>
<dbReference type="SUPFAM" id="SSF57716">
    <property type="entry name" value="Glucocorticoid receptor-like (DNA-binding domain)"/>
    <property type="match status" value="1"/>
</dbReference>
<dbReference type="AlphaFoldDB" id="A0A7J5ZP17"/>
<keyword evidence="1" id="KW-0479">Metal-binding</keyword>
<name>A0A7J5ZP17_AMEME</name>